<dbReference type="Proteomes" id="UP000693777">
    <property type="component" value="Segment"/>
</dbReference>
<sequence>MKPTNYYHSKAALTKAAQLHSAISSKHWFIRTKLPCNHDVFANKKAVLLFEGNTLVQRLVQCNTCNQYYKEGGSNG</sequence>
<dbReference type="EMBL" id="MT732475">
    <property type="protein sequence ID" value="QQV91561.1"/>
    <property type="molecule type" value="Genomic_DNA"/>
</dbReference>
<evidence type="ECO:0000313" key="1">
    <source>
        <dbReference type="EMBL" id="QQV91561.1"/>
    </source>
</evidence>
<keyword evidence="2" id="KW-1185">Reference proteome</keyword>
<protein>
    <submittedName>
        <fullName evidence="1">Uncharacterized protein</fullName>
    </submittedName>
</protein>
<proteinExistence type="predicted"/>
<evidence type="ECO:0000313" key="2">
    <source>
        <dbReference type="Proteomes" id="UP000693777"/>
    </source>
</evidence>
<accession>A0A8E4ZL69</accession>
<reference evidence="1" key="1">
    <citation type="submission" date="2020-07" db="EMBL/GenBank/DDBJ databases">
        <title>Highly diverse flavobacterial phages as mortality factor during North Sea spring blooms.</title>
        <authorList>
            <person name="Bartlau N."/>
            <person name="Wichels A."/>
            <person name="Krohne G."/>
            <person name="Adriaenssens E.M."/>
            <person name="Heins A."/>
            <person name="Fuchs B.M."/>
            <person name="Amann R."/>
            <person name="Moraru C."/>
        </authorList>
    </citation>
    <scope>NUCLEOTIDE SEQUENCE</scope>
</reference>
<name>A0A8E4ZL69_9CAUD</name>
<gene>
    <name evidence="1" type="ORF">Peternella1_25</name>
</gene>
<organism evidence="1 2">
    <name type="scientific">Winogradskyella phage Peternella_1</name>
    <dbReference type="NCBI Taxonomy" id="2745699"/>
    <lineage>
        <taxon>Viruses</taxon>
        <taxon>Duplodnaviria</taxon>
        <taxon>Heunggongvirae</taxon>
        <taxon>Uroviricota</taxon>
        <taxon>Caudoviricetes</taxon>
        <taxon>Winoviridae</taxon>
        <taxon>Peternellavirus</taxon>
        <taxon>Peternellavirus peternella</taxon>
    </lineage>
</organism>